<dbReference type="Gene3D" id="1.10.260.40">
    <property type="entry name" value="lambda repressor-like DNA-binding domains"/>
    <property type="match status" value="1"/>
</dbReference>
<dbReference type="SMART" id="SM00530">
    <property type="entry name" value="HTH_XRE"/>
    <property type="match status" value="1"/>
</dbReference>
<evidence type="ECO:0000256" key="1">
    <source>
        <dbReference type="ARBA" id="ARBA00007227"/>
    </source>
</evidence>
<dbReference type="PANTHER" id="PTHR43236:SF1">
    <property type="entry name" value="BLL7220 PROTEIN"/>
    <property type="match status" value="1"/>
</dbReference>
<sequence length="348" mass="38859">MNFLGEAITVTRRARGLTQGELAEMAGVTQAALSRYETAMREPDNEVLGRIADALGVTPRFLEHAGRARGAMAVDAHMRRRQTAKPTVWKKLEAQLNVYRMHASMLFEEIALRAEQRIPTFDPIATNPADAARLVRMQWRMPIGPVRGLMQWLEAAGCLIIESDFGTSRIDGLSQWVDGHPIMFINSIAPTDRKRLTLAHELGHLVLHSEEVVEDVESQANAFAAEFLMPLDVIRPQLRNLQVNILADLKREWGVSMAAIVERAYDAGLIKADRRTSVYKLFSARGWKTSEPVSQELTPERPSLQYDISAALSDRGLHENDIASMAGFTSSKHNDLIPPRPGNLHRVV</sequence>
<keyword evidence="4" id="KW-1185">Reference proteome</keyword>
<dbReference type="Proteomes" id="UP000292346">
    <property type="component" value="Unassembled WGS sequence"/>
</dbReference>
<organism evidence="3 4">
    <name type="scientific">Kribbella soli</name>
    <dbReference type="NCBI Taxonomy" id="1124743"/>
    <lineage>
        <taxon>Bacteria</taxon>
        <taxon>Bacillati</taxon>
        <taxon>Actinomycetota</taxon>
        <taxon>Actinomycetes</taxon>
        <taxon>Propionibacteriales</taxon>
        <taxon>Kribbellaceae</taxon>
        <taxon>Kribbella</taxon>
    </lineage>
</organism>
<evidence type="ECO:0000313" key="3">
    <source>
        <dbReference type="EMBL" id="TCC10335.1"/>
    </source>
</evidence>
<dbReference type="InterPro" id="IPR052345">
    <property type="entry name" value="Rad_response_metalloprotease"/>
</dbReference>
<dbReference type="OrthoDB" id="9794834at2"/>
<feature type="domain" description="HTH cro/C1-type" evidence="2">
    <location>
        <begin position="12"/>
        <end position="62"/>
    </location>
</feature>
<dbReference type="InterPro" id="IPR010359">
    <property type="entry name" value="IrrE_HExxH"/>
</dbReference>
<dbReference type="Gene3D" id="1.10.10.2910">
    <property type="match status" value="1"/>
</dbReference>
<evidence type="ECO:0000259" key="2">
    <source>
        <dbReference type="PROSITE" id="PS50943"/>
    </source>
</evidence>
<proteinExistence type="inferred from homology"/>
<comment type="similarity">
    <text evidence="1">Belongs to the short-chain fatty acyl-CoA assimilation regulator (ScfR) family.</text>
</comment>
<dbReference type="InterPro" id="IPR010982">
    <property type="entry name" value="Lambda_DNA-bd_dom_sf"/>
</dbReference>
<gene>
    <name evidence="3" type="ORF">E0H45_03145</name>
</gene>
<dbReference type="EMBL" id="SJJZ01000001">
    <property type="protein sequence ID" value="TCC10335.1"/>
    <property type="molecule type" value="Genomic_DNA"/>
</dbReference>
<dbReference type="InterPro" id="IPR001387">
    <property type="entry name" value="Cro/C1-type_HTH"/>
</dbReference>
<dbReference type="RefSeq" id="WP_131334749.1">
    <property type="nucleotide sequence ID" value="NZ_SJJZ01000001.1"/>
</dbReference>
<dbReference type="GO" id="GO:0003677">
    <property type="term" value="F:DNA binding"/>
    <property type="evidence" value="ECO:0007669"/>
    <property type="project" value="InterPro"/>
</dbReference>
<dbReference type="PROSITE" id="PS50943">
    <property type="entry name" value="HTH_CROC1"/>
    <property type="match status" value="1"/>
</dbReference>
<comment type="caution">
    <text evidence="3">The sequence shown here is derived from an EMBL/GenBank/DDBJ whole genome shotgun (WGS) entry which is preliminary data.</text>
</comment>
<evidence type="ECO:0000313" key="4">
    <source>
        <dbReference type="Proteomes" id="UP000292346"/>
    </source>
</evidence>
<dbReference type="SUPFAM" id="SSF47413">
    <property type="entry name" value="lambda repressor-like DNA-binding domains"/>
    <property type="match status" value="1"/>
</dbReference>
<reference evidence="3 4" key="1">
    <citation type="submission" date="2019-02" db="EMBL/GenBank/DDBJ databases">
        <title>Kribbella capetownensis sp. nov. and Kribbella speibonae sp. nov., isolated from soil.</title>
        <authorList>
            <person name="Curtis S.M."/>
            <person name="Norton I."/>
            <person name="Everest G.J."/>
            <person name="Meyers P.R."/>
        </authorList>
    </citation>
    <scope>NUCLEOTIDE SEQUENCE [LARGE SCALE GENOMIC DNA]</scope>
    <source>
        <strain evidence="3 4">KCTC 29219</strain>
    </source>
</reference>
<accession>A0A4R0HGG7</accession>
<protein>
    <submittedName>
        <fullName evidence="3">ImmA/IrrE family metallo-endopeptidase</fullName>
    </submittedName>
</protein>
<dbReference type="Pfam" id="PF01381">
    <property type="entry name" value="HTH_3"/>
    <property type="match status" value="1"/>
</dbReference>
<name>A0A4R0HGG7_9ACTN</name>
<dbReference type="Pfam" id="PF06114">
    <property type="entry name" value="Peptidase_M78"/>
    <property type="match status" value="1"/>
</dbReference>
<dbReference type="PANTHER" id="PTHR43236">
    <property type="entry name" value="ANTITOXIN HIGA1"/>
    <property type="match status" value="1"/>
</dbReference>
<dbReference type="AlphaFoldDB" id="A0A4R0HGG7"/>
<dbReference type="CDD" id="cd00093">
    <property type="entry name" value="HTH_XRE"/>
    <property type="match status" value="1"/>
</dbReference>